<evidence type="ECO:0000256" key="4">
    <source>
        <dbReference type="SAM" id="MobiDB-lite"/>
    </source>
</evidence>
<dbReference type="PANTHER" id="PTHR43002">
    <property type="entry name" value="GLYCOGEN DEBRANCHING ENZYME"/>
    <property type="match status" value="1"/>
</dbReference>
<evidence type="ECO:0000256" key="2">
    <source>
        <dbReference type="ARBA" id="ARBA00022801"/>
    </source>
</evidence>
<dbReference type="SUPFAM" id="SSF51445">
    <property type="entry name" value="(Trans)glycosidases"/>
    <property type="match status" value="1"/>
</dbReference>
<dbReference type="AlphaFoldDB" id="A0A506U6C9"/>
<feature type="compositionally biased region" description="Basic and acidic residues" evidence="4">
    <location>
        <begin position="463"/>
        <end position="476"/>
    </location>
</feature>
<dbReference type="RefSeq" id="WP_141166233.1">
    <property type="nucleotide sequence ID" value="NZ_VHLH01000008.1"/>
</dbReference>
<sequence>MSFRVEPYGNTDTGVSDEPPRLGATLHDGGVTFAVHSGNADTIELVLFDETGGRETARHRLEREGDTHRVFVDGIVAGTRYGFRAHGPFDPANGLRFDPSKLLVDPYALAIDRPFAADPRLSVFGEETADLVPKAIVSAPPAVAPRTPRFEPGGFVYELSVRAFTMRHPDVVAEKRGTIAALAEPAIVRHLTELGVDAVELMPIAAWIDEAHLGPLGLTNAWGYQPVTNMALDPRLAPGGIHELRETVTVLHEAGIDVFLDVVFNHTGEGDEAGPTLSLRGFDAPLYYRHEASDPGALVNDTGCGNTLACDRAPVEALILDTMRHFVRHAGIDGFRFDLAPILGRNGRGFQKDAPIFDRMREDPLLADRIIIAEPWDIGPSGHQLGRFPSPFLEWNDGYRDTVRDFWNPDGSPPGAIAARLAGSADIFAAAAARSRTVNFIAAHDGFALADIVAYREKHNVANGEENRDGHDDNRSWNHGVEGPSEDPDVAAARASDRAALIATLFTSRGTIMLTAGDEFARTQNGNNNAYAQDNATTWLDWEDRDHALAALAAKWSDLRKRFPALADPRFLTGEAAGDGEPADVEWLHPEGRAMTVADWEAPQTAGLAMVLCCSEPEAEASRIAVLFNRSPHALRFELPAPSTGAWERLDETPLRSGSTMEVAGRSVALLAAMKPGARSGEYTA</sequence>
<proteinExistence type="inferred from homology"/>
<feature type="region of interest" description="Disordered" evidence="4">
    <location>
        <begin position="1"/>
        <end position="20"/>
    </location>
</feature>
<dbReference type="GO" id="GO:0005980">
    <property type="term" value="P:glycogen catabolic process"/>
    <property type="evidence" value="ECO:0007669"/>
    <property type="project" value="InterPro"/>
</dbReference>
<accession>A0A506U6C9</accession>
<comment type="caution">
    <text evidence="6">The sequence shown here is derived from an EMBL/GenBank/DDBJ whole genome shotgun (WGS) entry which is preliminary data.</text>
</comment>
<name>A0A506U6C9_9HYPH</name>
<dbReference type="InterPro" id="IPR013783">
    <property type="entry name" value="Ig-like_fold"/>
</dbReference>
<dbReference type="SUPFAM" id="SSF81296">
    <property type="entry name" value="E set domains"/>
    <property type="match status" value="1"/>
</dbReference>
<protein>
    <submittedName>
        <fullName evidence="6">Glycogen debranching protein GlgX</fullName>
    </submittedName>
</protein>
<evidence type="ECO:0000313" key="6">
    <source>
        <dbReference type="EMBL" id="TPW29923.1"/>
    </source>
</evidence>
<dbReference type="SUPFAM" id="SSF51011">
    <property type="entry name" value="Glycosyl hydrolase domain"/>
    <property type="match status" value="1"/>
</dbReference>
<dbReference type="InterPro" id="IPR006047">
    <property type="entry name" value="GH13_cat_dom"/>
</dbReference>
<dbReference type="EMBL" id="VHLH01000008">
    <property type="protein sequence ID" value="TPW29923.1"/>
    <property type="molecule type" value="Genomic_DNA"/>
</dbReference>
<keyword evidence="3" id="KW-0326">Glycosidase</keyword>
<evidence type="ECO:0000256" key="1">
    <source>
        <dbReference type="ARBA" id="ARBA00008061"/>
    </source>
</evidence>
<dbReference type="InterPro" id="IPR044505">
    <property type="entry name" value="GlgX_Isoamylase_N_E_set"/>
</dbReference>
<dbReference type="InterPro" id="IPR004193">
    <property type="entry name" value="Glyco_hydro_13_N"/>
</dbReference>
<gene>
    <name evidence="6" type="primary">glgX</name>
    <name evidence="6" type="ORF">FJU11_06560</name>
</gene>
<evidence type="ECO:0000313" key="7">
    <source>
        <dbReference type="Proteomes" id="UP000320314"/>
    </source>
</evidence>
<evidence type="ECO:0000259" key="5">
    <source>
        <dbReference type="SMART" id="SM00642"/>
    </source>
</evidence>
<evidence type="ECO:0000256" key="3">
    <source>
        <dbReference type="ARBA" id="ARBA00023295"/>
    </source>
</evidence>
<keyword evidence="7" id="KW-1185">Reference proteome</keyword>
<dbReference type="SMART" id="SM00642">
    <property type="entry name" value="Aamy"/>
    <property type="match status" value="1"/>
</dbReference>
<dbReference type="Gene3D" id="2.60.40.1180">
    <property type="entry name" value="Golgi alpha-mannosidase II"/>
    <property type="match status" value="1"/>
</dbReference>
<keyword evidence="2" id="KW-0378">Hydrolase</keyword>
<dbReference type="InterPro" id="IPR011837">
    <property type="entry name" value="Glycogen_debranch_GlgX"/>
</dbReference>
<dbReference type="OrthoDB" id="3236218at2"/>
<dbReference type="Gene3D" id="3.20.20.80">
    <property type="entry name" value="Glycosidases"/>
    <property type="match status" value="1"/>
</dbReference>
<dbReference type="Pfam" id="PF02922">
    <property type="entry name" value="CBM_48"/>
    <property type="match status" value="1"/>
</dbReference>
<comment type="similarity">
    <text evidence="1">Belongs to the glycosyl hydrolase 13 family.</text>
</comment>
<dbReference type="CDD" id="cd02856">
    <property type="entry name" value="E_set_GDE_Isoamylase_N"/>
    <property type="match status" value="1"/>
</dbReference>
<dbReference type="InterPro" id="IPR014756">
    <property type="entry name" value="Ig_E-set"/>
</dbReference>
<dbReference type="InterPro" id="IPR017853">
    <property type="entry name" value="GH"/>
</dbReference>
<dbReference type="NCBIfam" id="TIGR02100">
    <property type="entry name" value="glgX_debranch"/>
    <property type="match status" value="1"/>
</dbReference>
<feature type="region of interest" description="Disordered" evidence="4">
    <location>
        <begin position="463"/>
        <end position="491"/>
    </location>
</feature>
<dbReference type="GO" id="GO:0004135">
    <property type="term" value="F:amylo-alpha-1,6-glucosidase activity"/>
    <property type="evidence" value="ECO:0007669"/>
    <property type="project" value="InterPro"/>
</dbReference>
<reference evidence="6 7" key="1">
    <citation type="submission" date="2019-06" db="EMBL/GenBank/DDBJ databases">
        <authorList>
            <person name="Li M."/>
        </authorList>
    </citation>
    <scope>NUCLEOTIDE SEQUENCE [LARGE SCALE GENOMIC DNA]</scope>
    <source>
        <strain evidence="6 7">BGMRC6574</strain>
    </source>
</reference>
<dbReference type="InterPro" id="IPR013780">
    <property type="entry name" value="Glyco_hydro_b"/>
</dbReference>
<dbReference type="Proteomes" id="UP000320314">
    <property type="component" value="Unassembled WGS sequence"/>
</dbReference>
<organism evidence="6 7">
    <name type="scientific">Pararhizobium mangrovi</name>
    <dbReference type="NCBI Taxonomy" id="2590452"/>
    <lineage>
        <taxon>Bacteria</taxon>
        <taxon>Pseudomonadati</taxon>
        <taxon>Pseudomonadota</taxon>
        <taxon>Alphaproteobacteria</taxon>
        <taxon>Hyphomicrobiales</taxon>
        <taxon>Rhizobiaceae</taxon>
        <taxon>Rhizobium/Agrobacterium group</taxon>
        <taxon>Pararhizobium</taxon>
    </lineage>
</organism>
<feature type="domain" description="Glycosyl hydrolase family 13 catalytic" evidence="5">
    <location>
        <begin position="158"/>
        <end position="560"/>
    </location>
</feature>
<dbReference type="Gene3D" id="2.60.40.10">
    <property type="entry name" value="Immunoglobulins"/>
    <property type="match status" value="1"/>
</dbReference>
<dbReference type="CDD" id="cd11326">
    <property type="entry name" value="AmyAc_Glg_debranch"/>
    <property type="match status" value="1"/>
</dbReference>